<keyword evidence="5 7" id="KW-0472">Membrane</keyword>
<dbReference type="PANTHER" id="PTHR42718:SF9">
    <property type="entry name" value="MAJOR FACILITATOR SUPERFAMILY MULTIDRUG TRANSPORTER MFSC"/>
    <property type="match status" value="1"/>
</dbReference>
<feature type="transmembrane region" description="Helical" evidence="7">
    <location>
        <begin position="45"/>
        <end position="66"/>
    </location>
</feature>
<dbReference type="PRINTS" id="PR01036">
    <property type="entry name" value="TCRTETB"/>
</dbReference>
<dbReference type="CDD" id="cd17321">
    <property type="entry name" value="MFS_MMR_MDR_like"/>
    <property type="match status" value="1"/>
</dbReference>
<dbReference type="Proteomes" id="UP001239626">
    <property type="component" value="Unassembled WGS sequence"/>
</dbReference>
<evidence type="ECO:0000256" key="3">
    <source>
        <dbReference type="ARBA" id="ARBA00022692"/>
    </source>
</evidence>
<keyword evidence="4 7" id="KW-1133">Transmembrane helix</keyword>
<dbReference type="PROSITE" id="PS50850">
    <property type="entry name" value="MFS"/>
    <property type="match status" value="1"/>
</dbReference>
<evidence type="ECO:0000313" key="10">
    <source>
        <dbReference type="Proteomes" id="UP001239626"/>
    </source>
</evidence>
<evidence type="ECO:0000256" key="2">
    <source>
        <dbReference type="ARBA" id="ARBA00022448"/>
    </source>
</evidence>
<evidence type="ECO:0000256" key="4">
    <source>
        <dbReference type="ARBA" id="ARBA00022989"/>
    </source>
</evidence>
<feature type="transmembrane region" description="Helical" evidence="7">
    <location>
        <begin position="112"/>
        <end position="130"/>
    </location>
</feature>
<protein>
    <submittedName>
        <fullName evidence="9">MFS family permease</fullName>
    </submittedName>
</protein>
<feature type="transmembrane region" description="Helical" evidence="7">
    <location>
        <begin position="165"/>
        <end position="183"/>
    </location>
</feature>
<dbReference type="EMBL" id="JAUSVB010000004">
    <property type="protein sequence ID" value="MDQ0374819.1"/>
    <property type="molecule type" value="Genomic_DNA"/>
</dbReference>
<feature type="transmembrane region" description="Helical" evidence="7">
    <location>
        <begin position="195"/>
        <end position="217"/>
    </location>
</feature>
<keyword evidence="2" id="KW-0813">Transport</keyword>
<dbReference type="InterPro" id="IPR036259">
    <property type="entry name" value="MFS_trans_sf"/>
</dbReference>
<evidence type="ECO:0000256" key="7">
    <source>
        <dbReference type="SAM" id="Phobius"/>
    </source>
</evidence>
<dbReference type="InterPro" id="IPR020846">
    <property type="entry name" value="MFS_dom"/>
</dbReference>
<feature type="compositionally biased region" description="Low complexity" evidence="6">
    <location>
        <begin position="529"/>
        <end position="546"/>
    </location>
</feature>
<dbReference type="Pfam" id="PF07690">
    <property type="entry name" value="MFS_1"/>
    <property type="match status" value="1"/>
</dbReference>
<feature type="domain" description="Major facilitator superfamily (MFS) profile" evidence="8">
    <location>
        <begin position="12"/>
        <end position="472"/>
    </location>
</feature>
<feature type="transmembrane region" description="Helical" evidence="7">
    <location>
        <begin position="501"/>
        <end position="519"/>
    </location>
</feature>
<sequence>MTQKTGGAAGLVLFTLATAQFLMTLDSSVMNVSIAQVAEDVGTTVTGIQTAITLYTLVMASMMITGGKIGSLIGRRRAFAIGCVIYACGSFVTSIAQSLTVLIIGWSVLEGLGAALIMPAIVALVASNFASKDRPRAYGLVASAGAIAVAAGPLIGGFVTTYWTWRYVFAGEVVLVIGILALTRKVADAEPEARFRLDYVGSVLSALGLGLAVFGVLRSGEWGWVLTREGGPSWLGLSPTIWLVVAGMVVLRLFFSWENRMVARGREPLVRPAMLRNARLAGGLTMFFFQFMIQAGLFFVVPLFLSIALGLTALQTGVRLLPLSVSLLVAAVGIPRFFPTASPREVVRWGLVSMLLGIVALMGALEVGAGAEIVAVPLLLAGFGVGALSSQLGAITVSAVADKDAGDVGGVQNTMTNLGASLGTAVAGSILIATLTSTLLVGLGSNPEVSAEVSQTASVQLASGVPFVSDAQLETALEEAGLPADEVDAVVAENESARIDALRASLAVLAVIAALALYFSRLLPTAPVGSEPAGAAAPPDGTPSEVEPVEPEHLVVDREDLDAREPG</sequence>
<feature type="transmembrane region" description="Helical" evidence="7">
    <location>
        <begin position="422"/>
        <end position="443"/>
    </location>
</feature>
<dbReference type="RefSeq" id="WP_307493639.1">
    <property type="nucleotide sequence ID" value="NZ_JAUSVB010000004.1"/>
</dbReference>
<reference evidence="9 10" key="1">
    <citation type="submission" date="2023-07" db="EMBL/GenBank/DDBJ databases">
        <title>Sorghum-associated microbial communities from plants grown in Nebraska, USA.</title>
        <authorList>
            <person name="Schachtman D."/>
        </authorList>
    </citation>
    <scope>NUCLEOTIDE SEQUENCE [LARGE SCALE GENOMIC DNA]</scope>
    <source>
        <strain evidence="9 10">BE332</strain>
    </source>
</reference>
<feature type="transmembrane region" description="Helical" evidence="7">
    <location>
        <begin position="137"/>
        <end position="159"/>
    </location>
</feature>
<feature type="transmembrane region" description="Helical" evidence="7">
    <location>
        <begin position="278"/>
        <end position="305"/>
    </location>
</feature>
<organism evidence="9 10">
    <name type="scientific">Cellulomonas humilata</name>
    <dbReference type="NCBI Taxonomy" id="144055"/>
    <lineage>
        <taxon>Bacteria</taxon>
        <taxon>Bacillati</taxon>
        <taxon>Actinomycetota</taxon>
        <taxon>Actinomycetes</taxon>
        <taxon>Micrococcales</taxon>
        <taxon>Cellulomonadaceae</taxon>
        <taxon>Cellulomonas</taxon>
    </lineage>
</organism>
<name>A0ABU0EHR6_9CELL</name>
<keyword evidence="10" id="KW-1185">Reference proteome</keyword>
<dbReference type="Gene3D" id="1.20.1720.10">
    <property type="entry name" value="Multidrug resistance protein D"/>
    <property type="match status" value="1"/>
</dbReference>
<feature type="compositionally biased region" description="Basic and acidic residues" evidence="6">
    <location>
        <begin position="550"/>
        <end position="567"/>
    </location>
</feature>
<comment type="subcellular location">
    <subcellularLocation>
        <location evidence="1">Cell membrane</location>
        <topology evidence="1">Multi-pass membrane protein</topology>
    </subcellularLocation>
</comment>
<dbReference type="PANTHER" id="PTHR42718">
    <property type="entry name" value="MAJOR FACILITATOR SUPERFAMILY MULTIDRUG TRANSPORTER MFSC"/>
    <property type="match status" value="1"/>
</dbReference>
<proteinExistence type="predicted"/>
<dbReference type="Gene3D" id="1.20.1250.20">
    <property type="entry name" value="MFS general substrate transporter like domains"/>
    <property type="match status" value="1"/>
</dbReference>
<dbReference type="InterPro" id="IPR011701">
    <property type="entry name" value="MFS"/>
</dbReference>
<feature type="transmembrane region" description="Helical" evidence="7">
    <location>
        <begin position="317"/>
        <end position="334"/>
    </location>
</feature>
<evidence type="ECO:0000313" key="9">
    <source>
        <dbReference type="EMBL" id="MDQ0374819.1"/>
    </source>
</evidence>
<comment type="caution">
    <text evidence="9">The sequence shown here is derived from an EMBL/GenBank/DDBJ whole genome shotgun (WGS) entry which is preliminary data.</text>
</comment>
<accession>A0ABU0EHR6</accession>
<evidence type="ECO:0000256" key="6">
    <source>
        <dbReference type="SAM" id="MobiDB-lite"/>
    </source>
</evidence>
<feature type="transmembrane region" description="Helical" evidence="7">
    <location>
        <begin position="78"/>
        <end position="106"/>
    </location>
</feature>
<feature type="transmembrane region" description="Helical" evidence="7">
    <location>
        <begin position="346"/>
        <end position="365"/>
    </location>
</feature>
<evidence type="ECO:0000256" key="1">
    <source>
        <dbReference type="ARBA" id="ARBA00004651"/>
    </source>
</evidence>
<evidence type="ECO:0000259" key="8">
    <source>
        <dbReference type="PROSITE" id="PS50850"/>
    </source>
</evidence>
<evidence type="ECO:0000256" key="5">
    <source>
        <dbReference type="ARBA" id="ARBA00023136"/>
    </source>
</evidence>
<feature type="region of interest" description="Disordered" evidence="6">
    <location>
        <begin position="529"/>
        <end position="567"/>
    </location>
</feature>
<feature type="transmembrane region" description="Helical" evidence="7">
    <location>
        <begin position="377"/>
        <end position="401"/>
    </location>
</feature>
<feature type="transmembrane region" description="Helical" evidence="7">
    <location>
        <begin position="237"/>
        <end position="257"/>
    </location>
</feature>
<keyword evidence="3 7" id="KW-0812">Transmembrane</keyword>
<gene>
    <name evidence="9" type="ORF">J2X26_003146</name>
</gene>
<dbReference type="SUPFAM" id="SSF103473">
    <property type="entry name" value="MFS general substrate transporter"/>
    <property type="match status" value="1"/>
</dbReference>